<dbReference type="PANTHER" id="PTHR41251:SF1">
    <property type="entry name" value="NON-HOMOLOGOUS END JOINING PROTEIN KU"/>
    <property type="match status" value="1"/>
</dbReference>
<dbReference type="Pfam" id="PF02735">
    <property type="entry name" value="Ku"/>
    <property type="match status" value="1"/>
</dbReference>
<evidence type="ECO:0000256" key="1">
    <source>
        <dbReference type="ARBA" id="ARBA00023125"/>
    </source>
</evidence>
<dbReference type="GO" id="GO:0006303">
    <property type="term" value="P:double-strand break repair via nonhomologous end joining"/>
    <property type="evidence" value="ECO:0007669"/>
    <property type="project" value="UniProtKB-UniRule"/>
</dbReference>
<dbReference type="SUPFAM" id="SSF100939">
    <property type="entry name" value="SPOC domain-like"/>
    <property type="match status" value="1"/>
</dbReference>
<protein>
    <recommendedName>
        <fullName evidence="2">Non-homologous end joining protein Ku</fullName>
    </recommendedName>
</protein>
<keyword evidence="2" id="KW-0234">DNA repair</keyword>
<dbReference type="Gene3D" id="2.40.290.10">
    <property type="match status" value="1"/>
</dbReference>
<dbReference type="AlphaFoldDB" id="A0A2A4B519"/>
<keyword evidence="2" id="KW-0233">DNA recombination</keyword>
<dbReference type="InterPro" id="IPR009187">
    <property type="entry name" value="Prok_Ku"/>
</dbReference>
<organism evidence="5 6">
    <name type="scientific">Sphingomonas spermidinifaciens</name>
    <dbReference type="NCBI Taxonomy" id="1141889"/>
    <lineage>
        <taxon>Bacteria</taxon>
        <taxon>Pseudomonadati</taxon>
        <taxon>Pseudomonadota</taxon>
        <taxon>Alphaproteobacteria</taxon>
        <taxon>Sphingomonadales</taxon>
        <taxon>Sphingomonadaceae</taxon>
        <taxon>Sphingomonas</taxon>
    </lineage>
</organism>
<evidence type="ECO:0000313" key="5">
    <source>
        <dbReference type="EMBL" id="PCD02838.1"/>
    </source>
</evidence>
<comment type="caution">
    <text evidence="5">The sequence shown here is derived from an EMBL/GenBank/DDBJ whole genome shotgun (WGS) entry which is preliminary data.</text>
</comment>
<comment type="function">
    <text evidence="2">With LigD forms a non-homologous end joining (NHEJ) DNA repair enzyme, which repairs dsDNA breaks with reduced fidelity. Binds linear dsDNA with 5'- and 3'- overhangs but not closed circular dsDNA nor ssDNA. Recruits and stimulates the ligase activity of LigD.</text>
</comment>
<dbReference type="CDD" id="cd00789">
    <property type="entry name" value="KU_like"/>
    <property type="match status" value="1"/>
</dbReference>
<gene>
    <name evidence="2" type="primary">ku</name>
    <name evidence="5" type="ORF">COC42_13965</name>
</gene>
<dbReference type="SMART" id="SM00559">
    <property type="entry name" value="Ku78"/>
    <property type="match status" value="1"/>
</dbReference>
<feature type="domain" description="Ku" evidence="4">
    <location>
        <begin position="54"/>
        <end position="182"/>
    </location>
</feature>
<dbReference type="PIRSF" id="PIRSF006493">
    <property type="entry name" value="Prok_Ku"/>
    <property type="match status" value="1"/>
</dbReference>
<dbReference type="RefSeq" id="WP_096344216.1">
    <property type="nucleotide sequence ID" value="NZ_NWMW01000002.1"/>
</dbReference>
<reference evidence="5 6" key="1">
    <citation type="submission" date="2017-09" db="EMBL/GenBank/DDBJ databases">
        <title>Sphingomonas spermidinifaciens 9NM-10, whole genome shotgun sequence.</title>
        <authorList>
            <person name="Feng G."/>
            <person name="Zhu H."/>
        </authorList>
    </citation>
    <scope>NUCLEOTIDE SEQUENCE [LARGE SCALE GENOMIC DNA]</scope>
    <source>
        <strain evidence="5 6">9NM-10</strain>
    </source>
</reference>
<proteinExistence type="inferred from homology"/>
<keyword evidence="1 2" id="KW-0238">DNA-binding</keyword>
<dbReference type="Proteomes" id="UP000218366">
    <property type="component" value="Unassembled WGS sequence"/>
</dbReference>
<evidence type="ECO:0000256" key="3">
    <source>
        <dbReference type="SAM" id="MobiDB-lite"/>
    </source>
</evidence>
<evidence type="ECO:0000313" key="6">
    <source>
        <dbReference type="Proteomes" id="UP000218366"/>
    </source>
</evidence>
<dbReference type="EMBL" id="NWMW01000002">
    <property type="protein sequence ID" value="PCD02838.1"/>
    <property type="molecule type" value="Genomic_DNA"/>
</dbReference>
<evidence type="ECO:0000259" key="4">
    <source>
        <dbReference type="SMART" id="SM00559"/>
    </source>
</evidence>
<feature type="compositionally biased region" description="Low complexity" evidence="3">
    <location>
        <begin position="270"/>
        <end position="294"/>
    </location>
</feature>
<dbReference type="GO" id="GO:0003690">
    <property type="term" value="F:double-stranded DNA binding"/>
    <property type="evidence" value="ECO:0007669"/>
    <property type="project" value="UniProtKB-UniRule"/>
</dbReference>
<sequence length="301" mass="33174">MAARAYWQGQIRLALVSIPVEIYSATRSGASVSFRQIHEPTGKPIHYEKVVTGVGPVDADEIMKGYEVEKGNYILLDQEEIEAVKLESKKTLELTQFVDADEIDVLYYEKPYFVVPADDLAEEAFIVLREALRRTKKVGLGQLAMRGREYVVSLKPCGRGMVLETLRYADEVHKAQGYFRDIPDAEPDADLLDLAETLIEKKAGKFDPKVFHDRYVDALKGLIERKKKAKGGGRIIEDDGAAPERRGSNVVDLMAALKKSLEKPGEGGAAKKPAAAKKAPAKKATPTKAAPARKPAARKRA</sequence>
<dbReference type="OrthoDB" id="9780854at2"/>
<dbReference type="HAMAP" id="MF_01875">
    <property type="entry name" value="Prokaryotic_Ku"/>
    <property type="match status" value="1"/>
</dbReference>
<evidence type="ECO:0000256" key="2">
    <source>
        <dbReference type="HAMAP-Rule" id="MF_01875"/>
    </source>
</evidence>
<keyword evidence="2" id="KW-0227">DNA damage</keyword>
<dbReference type="PANTHER" id="PTHR41251">
    <property type="entry name" value="NON-HOMOLOGOUS END JOINING PROTEIN KU"/>
    <property type="match status" value="1"/>
</dbReference>
<accession>A0A2A4B519</accession>
<dbReference type="NCBIfam" id="TIGR02772">
    <property type="entry name" value="Ku_bact"/>
    <property type="match status" value="1"/>
</dbReference>
<comment type="subunit">
    <text evidence="2">Homodimer. Interacts with LigD.</text>
</comment>
<comment type="similarity">
    <text evidence="2">Belongs to the prokaryotic Ku family.</text>
</comment>
<dbReference type="InterPro" id="IPR016194">
    <property type="entry name" value="SPOC-like_C_dom_sf"/>
</dbReference>
<name>A0A2A4B519_9SPHN</name>
<dbReference type="InterPro" id="IPR006164">
    <property type="entry name" value="DNA_bd_Ku70/Ku80"/>
</dbReference>
<feature type="region of interest" description="Disordered" evidence="3">
    <location>
        <begin position="261"/>
        <end position="301"/>
    </location>
</feature>
<keyword evidence="6" id="KW-1185">Reference proteome</keyword>
<dbReference type="GO" id="GO:0006310">
    <property type="term" value="P:DNA recombination"/>
    <property type="evidence" value="ECO:0007669"/>
    <property type="project" value="UniProtKB-KW"/>
</dbReference>